<dbReference type="InterPro" id="IPR000182">
    <property type="entry name" value="GNAT_dom"/>
</dbReference>
<dbReference type="PANTHER" id="PTHR43877:SF2">
    <property type="entry name" value="AMINOALKYLPHOSPHONATE N-ACETYLTRANSFERASE-RELATED"/>
    <property type="match status" value="1"/>
</dbReference>
<dbReference type="Pfam" id="PF00583">
    <property type="entry name" value="Acetyltransf_1"/>
    <property type="match status" value="1"/>
</dbReference>
<dbReference type="InterPro" id="IPR016181">
    <property type="entry name" value="Acyl_CoA_acyltransferase"/>
</dbReference>
<dbReference type="SUPFAM" id="SSF55729">
    <property type="entry name" value="Acyl-CoA N-acyltransferases (Nat)"/>
    <property type="match status" value="1"/>
</dbReference>
<evidence type="ECO:0000259" key="3">
    <source>
        <dbReference type="PROSITE" id="PS51186"/>
    </source>
</evidence>
<dbReference type="GO" id="GO:0016747">
    <property type="term" value="F:acyltransferase activity, transferring groups other than amino-acyl groups"/>
    <property type="evidence" value="ECO:0007669"/>
    <property type="project" value="InterPro"/>
</dbReference>
<feature type="domain" description="N-acetyltransferase" evidence="3">
    <location>
        <begin position="19"/>
        <end position="189"/>
    </location>
</feature>
<dbReference type="AlphaFoldDB" id="A0A0R2CHR2"/>
<dbReference type="InterPro" id="IPR050832">
    <property type="entry name" value="Bact_Acetyltransf"/>
</dbReference>
<sequence length="193" mass="22149">MLETIRRPAIVGKVVFMKPVLERVTTTADLGKLQDLIRDTFRDTYWDTTDNREIEKYLDTEYSLPKLRSQVVNPDCHFYFLKQNHAVSGYVKLNFGEQQTETLPENSVEVEKLYVLPEYKRQGVGRFALAAAETIAKKQGAKILWLGVWEGNTSAQQFYERVGFRPVGKHTFQLGAEAQTDLILTKSLSEIEE</sequence>
<protein>
    <submittedName>
        <fullName evidence="4">GCN5-like N-acetyltransferase</fullName>
    </submittedName>
</protein>
<accession>A0A0R2CHR2</accession>
<evidence type="ECO:0000313" key="5">
    <source>
        <dbReference type="Proteomes" id="UP000051586"/>
    </source>
</evidence>
<gene>
    <name evidence="4" type="ORF">FC87_GL001104</name>
</gene>
<dbReference type="EMBL" id="AYZI01000007">
    <property type="protein sequence ID" value="KRM91176.1"/>
    <property type="molecule type" value="Genomic_DNA"/>
</dbReference>
<dbReference type="PATRIC" id="fig|1423745.4.peg.1168"/>
<dbReference type="Gene3D" id="3.40.630.30">
    <property type="match status" value="1"/>
</dbReference>
<name>A0A0R2CHR2_9LACO</name>
<organism evidence="4 5">
    <name type="scientific">Fructilactobacillus florum DSM 22689 = JCM 16035</name>
    <dbReference type="NCBI Taxonomy" id="1423745"/>
    <lineage>
        <taxon>Bacteria</taxon>
        <taxon>Bacillati</taxon>
        <taxon>Bacillota</taxon>
        <taxon>Bacilli</taxon>
        <taxon>Lactobacillales</taxon>
        <taxon>Lactobacillaceae</taxon>
        <taxon>Fructilactobacillus</taxon>
    </lineage>
</organism>
<dbReference type="PROSITE" id="PS51186">
    <property type="entry name" value="GNAT"/>
    <property type="match status" value="1"/>
</dbReference>
<dbReference type="STRING" id="1423745.GCA_001311215_00907"/>
<proteinExistence type="predicted"/>
<dbReference type="PANTHER" id="PTHR43877">
    <property type="entry name" value="AMINOALKYLPHOSPHONATE N-ACETYLTRANSFERASE-RELATED-RELATED"/>
    <property type="match status" value="1"/>
</dbReference>
<dbReference type="RefSeq" id="WP_009166652.1">
    <property type="nucleotide sequence ID" value="NZ_AYZI01000007.1"/>
</dbReference>
<keyword evidence="2" id="KW-0012">Acyltransferase</keyword>
<reference evidence="4 5" key="1">
    <citation type="journal article" date="2015" name="Genome Announc.">
        <title>Expanding the biotechnology potential of lactobacilli through comparative genomics of 213 strains and associated genera.</title>
        <authorList>
            <person name="Sun Z."/>
            <person name="Harris H.M."/>
            <person name="McCann A."/>
            <person name="Guo C."/>
            <person name="Argimon S."/>
            <person name="Zhang W."/>
            <person name="Yang X."/>
            <person name="Jeffery I.B."/>
            <person name="Cooney J.C."/>
            <person name="Kagawa T.F."/>
            <person name="Liu W."/>
            <person name="Song Y."/>
            <person name="Salvetti E."/>
            <person name="Wrobel A."/>
            <person name="Rasinkangas P."/>
            <person name="Parkhill J."/>
            <person name="Rea M.C."/>
            <person name="O'Sullivan O."/>
            <person name="Ritari J."/>
            <person name="Douillard F.P."/>
            <person name="Paul Ross R."/>
            <person name="Yang R."/>
            <person name="Briner A.E."/>
            <person name="Felis G.E."/>
            <person name="de Vos W.M."/>
            <person name="Barrangou R."/>
            <person name="Klaenhammer T.R."/>
            <person name="Caufield P.W."/>
            <person name="Cui Y."/>
            <person name="Zhang H."/>
            <person name="O'Toole P.W."/>
        </authorList>
    </citation>
    <scope>NUCLEOTIDE SEQUENCE [LARGE SCALE GENOMIC DNA]</scope>
    <source>
        <strain evidence="4 5">DSM 22689</strain>
    </source>
</reference>
<comment type="caution">
    <text evidence="4">The sequence shown here is derived from an EMBL/GenBank/DDBJ whole genome shotgun (WGS) entry which is preliminary data.</text>
</comment>
<dbReference type="Proteomes" id="UP000051586">
    <property type="component" value="Unassembled WGS sequence"/>
</dbReference>
<keyword evidence="1 4" id="KW-0808">Transferase</keyword>
<dbReference type="CDD" id="cd04301">
    <property type="entry name" value="NAT_SF"/>
    <property type="match status" value="1"/>
</dbReference>
<evidence type="ECO:0000313" key="4">
    <source>
        <dbReference type="EMBL" id="KRM91176.1"/>
    </source>
</evidence>
<evidence type="ECO:0000256" key="1">
    <source>
        <dbReference type="ARBA" id="ARBA00022679"/>
    </source>
</evidence>
<evidence type="ECO:0000256" key="2">
    <source>
        <dbReference type="ARBA" id="ARBA00023315"/>
    </source>
</evidence>